<organism evidence="1 2">
    <name type="scientific">Malus baccata</name>
    <name type="common">Siberian crab apple</name>
    <name type="synonym">Pyrus baccata</name>
    <dbReference type="NCBI Taxonomy" id="106549"/>
    <lineage>
        <taxon>Eukaryota</taxon>
        <taxon>Viridiplantae</taxon>
        <taxon>Streptophyta</taxon>
        <taxon>Embryophyta</taxon>
        <taxon>Tracheophyta</taxon>
        <taxon>Spermatophyta</taxon>
        <taxon>Magnoliopsida</taxon>
        <taxon>eudicotyledons</taxon>
        <taxon>Gunneridae</taxon>
        <taxon>Pentapetalae</taxon>
        <taxon>rosids</taxon>
        <taxon>fabids</taxon>
        <taxon>Rosales</taxon>
        <taxon>Rosaceae</taxon>
        <taxon>Amygdaloideae</taxon>
        <taxon>Maleae</taxon>
        <taxon>Malus</taxon>
    </lineage>
</organism>
<accession>A0A540MWR5</accession>
<evidence type="ECO:0000313" key="1">
    <source>
        <dbReference type="EMBL" id="TQE03217.1"/>
    </source>
</evidence>
<proteinExistence type="predicted"/>
<evidence type="ECO:0000313" key="2">
    <source>
        <dbReference type="Proteomes" id="UP000315295"/>
    </source>
</evidence>
<dbReference type="AlphaFoldDB" id="A0A540MWR5"/>
<gene>
    <name evidence="1" type="ORF">C1H46_011220</name>
</gene>
<protein>
    <submittedName>
        <fullName evidence="1">Uncharacterized protein</fullName>
    </submittedName>
</protein>
<reference evidence="1 2" key="1">
    <citation type="journal article" date="2019" name="G3 (Bethesda)">
        <title>Sequencing of a Wild Apple (Malus baccata) Genome Unravels the Differences Between Cultivated and Wild Apple Species Regarding Disease Resistance and Cold Tolerance.</title>
        <authorList>
            <person name="Chen X."/>
        </authorList>
    </citation>
    <scope>NUCLEOTIDE SEQUENCE [LARGE SCALE GENOMIC DNA]</scope>
    <source>
        <strain evidence="2">cv. Shandingzi</strain>
        <tissue evidence="1">Leaves</tissue>
    </source>
</reference>
<sequence>MERSILSDLSILTAGSIGRFHRRAHSLELRGIFLSSGSNDVPGLDGVEHALANLFRVNLQDLNPVLFDEGKGRRTRDGEGEVTNYVGWLGSVSLGPWDVKSRRREREVRER</sequence>
<comment type="caution">
    <text evidence="1">The sequence shown here is derived from an EMBL/GenBank/DDBJ whole genome shotgun (WGS) entry which is preliminary data.</text>
</comment>
<name>A0A540MWR5_MALBA</name>
<dbReference type="EMBL" id="VIEB01000160">
    <property type="protein sequence ID" value="TQE03217.1"/>
    <property type="molecule type" value="Genomic_DNA"/>
</dbReference>
<keyword evidence="2" id="KW-1185">Reference proteome</keyword>
<dbReference type="Proteomes" id="UP000315295">
    <property type="component" value="Unassembled WGS sequence"/>
</dbReference>